<dbReference type="PANTHER" id="PTHR43391">
    <property type="entry name" value="RETINOL DEHYDROGENASE-RELATED"/>
    <property type="match status" value="1"/>
</dbReference>
<dbReference type="CDD" id="cd05233">
    <property type="entry name" value="SDR_c"/>
    <property type="match status" value="1"/>
</dbReference>
<dbReference type="PROSITE" id="PS00061">
    <property type="entry name" value="ADH_SHORT"/>
    <property type="match status" value="1"/>
</dbReference>
<evidence type="ECO:0000313" key="4">
    <source>
        <dbReference type="EMBL" id="MBK7273271.1"/>
    </source>
</evidence>
<dbReference type="SUPFAM" id="SSF51735">
    <property type="entry name" value="NAD(P)-binding Rossmann-fold domains"/>
    <property type="match status" value="1"/>
</dbReference>
<dbReference type="Gene3D" id="3.40.50.720">
    <property type="entry name" value="NAD(P)-binding Rossmann-like Domain"/>
    <property type="match status" value="1"/>
</dbReference>
<dbReference type="PRINTS" id="PR00080">
    <property type="entry name" value="SDRFAMILY"/>
</dbReference>
<organism evidence="4 5">
    <name type="scientific">Candidatus Phosphoribacter hodrii</name>
    <dbReference type="NCBI Taxonomy" id="2953743"/>
    <lineage>
        <taxon>Bacteria</taxon>
        <taxon>Bacillati</taxon>
        <taxon>Actinomycetota</taxon>
        <taxon>Actinomycetes</taxon>
        <taxon>Micrococcales</taxon>
        <taxon>Dermatophilaceae</taxon>
        <taxon>Candidatus Phosphoribacter</taxon>
    </lineage>
</organism>
<proteinExistence type="inferred from homology"/>
<evidence type="ECO:0000256" key="3">
    <source>
        <dbReference type="RuleBase" id="RU000363"/>
    </source>
</evidence>
<dbReference type="EMBL" id="JADJIB010000003">
    <property type="protein sequence ID" value="MBK7273271.1"/>
    <property type="molecule type" value="Genomic_DNA"/>
</dbReference>
<comment type="caution">
    <text evidence="4">The sequence shown here is derived from an EMBL/GenBank/DDBJ whole genome shotgun (WGS) entry which is preliminary data.</text>
</comment>
<comment type="similarity">
    <text evidence="1 3">Belongs to the short-chain dehydrogenases/reductases (SDR) family.</text>
</comment>
<dbReference type="Proteomes" id="UP000726105">
    <property type="component" value="Unassembled WGS sequence"/>
</dbReference>
<dbReference type="AlphaFoldDB" id="A0A935ILA9"/>
<gene>
    <name evidence="4" type="ORF">IPI13_08905</name>
</gene>
<evidence type="ECO:0000256" key="1">
    <source>
        <dbReference type="ARBA" id="ARBA00006484"/>
    </source>
</evidence>
<evidence type="ECO:0000256" key="2">
    <source>
        <dbReference type="ARBA" id="ARBA00023002"/>
    </source>
</evidence>
<dbReference type="InterPro" id="IPR036291">
    <property type="entry name" value="NAD(P)-bd_dom_sf"/>
</dbReference>
<dbReference type="InterPro" id="IPR002347">
    <property type="entry name" value="SDR_fam"/>
</dbReference>
<dbReference type="InterPro" id="IPR020904">
    <property type="entry name" value="Sc_DH/Rdtase_CS"/>
</dbReference>
<dbReference type="PANTHER" id="PTHR43391:SF82">
    <property type="entry name" value="OXIDOREDUCTASE SADH-RELATED"/>
    <property type="match status" value="1"/>
</dbReference>
<dbReference type="PRINTS" id="PR00081">
    <property type="entry name" value="GDHRDH"/>
</dbReference>
<evidence type="ECO:0000313" key="5">
    <source>
        <dbReference type="Proteomes" id="UP000726105"/>
    </source>
</evidence>
<dbReference type="GO" id="GO:0016491">
    <property type="term" value="F:oxidoreductase activity"/>
    <property type="evidence" value="ECO:0007669"/>
    <property type="project" value="UniProtKB-KW"/>
</dbReference>
<reference evidence="4 5" key="1">
    <citation type="submission" date="2020-10" db="EMBL/GenBank/DDBJ databases">
        <title>Connecting structure to function with the recovery of over 1000 high-quality activated sludge metagenome-assembled genomes encoding full-length rRNA genes using long-read sequencing.</title>
        <authorList>
            <person name="Singleton C.M."/>
            <person name="Petriglieri F."/>
            <person name="Kristensen J.M."/>
            <person name="Kirkegaard R.H."/>
            <person name="Michaelsen T.Y."/>
            <person name="Andersen M.H."/>
            <person name="Karst S.M."/>
            <person name="Dueholm M.S."/>
            <person name="Nielsen P.H."/>
            <person name="Albertsen M."/>
        </authorList>
    </citation>
    <scope>NUCLEOTIDE SEQUENCE [LARGE SCALE GENOMIC DNA]</scope>
    <source>
        <strain evidence="4">Ega_18-Q3-R5-49_MAXAC.001</strain>
    </source>
</reference>
<dbReference type="Pfam" id="PF00106">
    <property type="entry name" value="adh_short"/>
    <property type="match status" value="1"/>
</dbReference>
<protein>
    <submittedName>
        <fullName evidence="4">SDR family NAD(P)-dependent oxidoreductase</fullName>
    </submittedName>
</protein>
<keyword evidence="2" id="KW-0560">Oxidoreductase</keyword>
<accession>A0A935ILA9</accession>
<name>A0A935ILA9_9MICO</name>
<sequence>MKLETGQVAVVTGAASGIGRGLVEAFVARGLSVVGVDVEAGALDAMVAEVNGGAGDGTGESGTGQVVGRVVDVRDPEALLALAADVVATFGRVDVVCNNAGVITSRLSTWEQPHSDVQWTTEVNFYGVVNGVRAFVPHFIAAGQGHVVNTASVAGLSTIPGGGQAAYSASKHAVVGLSETLALELATVAPEVGVTVLCPGQVPTKIRDARRNRPADRPETGASTVLPDFRLTMDVATPAEVAEMVLAAIEDGRFYLVTAPDAGQWARTRAQGVIDGLS</sequence>